<dbReference type="GO" id="GO:0003677">
    <property type="term" value="F:DNA binding"/>
    <property type="evidence" value="ECO:0007669"/>
    <property type="project" value="UniProtKB-KW"/>
</dbReference>
<feature type="region of interest" description="Disordered" evidence="8">
    <location>
        <begin position="421"/>
        <end position="474"/>
    </location>
</feature>
<evidence type="ECO:0000256" key="9">
    <source>
        <dbReference type="SAM" id="Phobius"/>
    </source>
</evidence>
<keyword evidence="4" id="KW-0238">DNA-binding</keyword>
<proteinExistence type="predicted"/>
<dbReference type="SMART" id="SM00717">
    <property type="entry name" value="SANT"/>
    <property type="match status" value="2"/>
</dbReference>
<feature type="compositionally biased region" description="Acidic residues" evidence="8">
    <location>
        <begin position="665"/>
        <end position="681"/>
    </location>
</feature>
<name>A0A9I9D216_CUCME</name>
<sequence>KNNNKYIYIYIFLKNVCCVCIYFNLFLPFVSFCAVIWKGGASLPISLIIILSMLGDSITSVLGGGAGGDAAVPATTTRRQDGLMGDMDENNNNSGEDERGRSSGGGGDDGDRSFGGNRWPRQETLALLKIRSEMDVAFRDASVKGPLWEQISRKLGELGYHRSAKKCKEKFENVYKYHKRTKEVRSGKPDSKTYKFFEQLEALENHPPLNFHSHLSKPTPPPPLPPPPTTVISHIPSTTVPSATTTTLPHLLNISFSQPNPTIHLPSPPPPPAPLPLNNPTSFPTTVPPAVPFQINVSSTGMGMGFQSIEADLISNSTSDDVNSSTSSDEASRRRRRKRKWKDFFERLMKEVIEKQEEMQKRFLEAIEKREQERVLREEAWRMQEMAKINREREILAQERSMAAAKDAAITSFLQKITESQHNNNNNTSQPSPPPPPPAPPSQQQQIPTSNPTPVVHPQQQLQPPPPPAPQASTLQVVVPNSTPQKVGSNNELLQMEIMKMDHNGGENYSISPASSSSRWPKVEVQALIKLRTNLETKYQENGPKGPLWEEISSAMKKLGYNRNAKRCKEKWENINKYFKKVKESRKTRPEDSKTCPYFHQLDALYREKSNNNNNNMMASSTPIMQHQQQPLMVRPEQQWPPQQEITRPDSGNEEMESEPMDRDDKDDDEEDEEEEEEDEGGGNYEIVASKPASVTAAE</sequence>
<dbReference type="GO" id="GO:0006355">
    <property type="term" value="P:regulation of DNA-templated transcription"/>
    <property type="evidence" value="ECO:0007669"/>
    <property type="project" value="UniProtKB-ARBA"/>
</dbReference>
<feature type="transmembrane region" description="Helical" evidence="9">
    <location>
        <begin position="6"/>
        <end position="27"/>
    </location>
</feature>
<evidence type="ECO:0000259" key="10">
    <source>
        <dbReference type="PROSITE" id="PS50090"/>
    </source>
</evidence>
<feature type="region of interest" description="Disordered" evidence="8">
    <location>
        <begin position="625"/>
        <end position="699"/>
    </location>
</feature>
<keyword evidence="3" id="KW-0805">Transcription regulation</keyword>
<feature type="region of interest" description="Disordered" evidence="8">
    <location>
        <begin position="208"/>
        <end position="229"/>
    </location>
</feature>
<keyword evidence="2" id="KW-0677">Repeat</keyword>
<keyword evidence="9" id="KW-0472">Membrane</keyword>
<dbReference type="FunFam" id="1.10.10.60:FF:000092">
    <property type="entry name" value="Trihelix transcription factor GT-2"/>
    <property type="match status" value="1"/>
</dbReference>
<evidence type="ECO:0000256" key="3">
    <source>
        <dbReference type="ARBA" id="ARBA00023015"/>
    </source>
</evidence>
<comment type="subcellular location">
    <subcellularLocation>
        <location evidence="1">Nucleus</location>
    </subcellularLocation>
</comment>
<feature type="compositionally biased region" description="Low complexity" evidence="8">
    <location>
        <begin position="442"/>
        <end position="462"/>
    </location>
</feature>
<reference evidence="11" key="1">
    <citation type="submission" date="2023-03" db="UniProtKB">
        <authorList>
            <consortium name="EnsemblPlants"/>
        </authorList>
    </citation>
    <scope>IDENTIFICATION</scope>
</reference>
<protein>
    <recommendedName>
        <fullName evidence="10">Myb-like domain-containing protein</fullName>
    </recommendedName>
</protein>
<feature type="coiled-coil region" evidence="7">
    <location>
        <begin position="342"/>
        <end position="373"/>
    </location>
</feature>
<evidence type="ECO:0000256" key="2">
    <source>
        <dbReference type="ARBA" id="ARBA00022737"/>
    </source>
</evidence>
<evidence type="ECO:0000256" key="5">
    <source>
        <dbReference type="ARBA" id="ARBA00023163"/>
    </source>
</evidence>
<evidence type="ECO:0000256" key="6">
    <source>
        <dbReference type="ARBA" id="ARBA00023242"/>
    </source>
</evidence>
<feature type="region of interest" description="Disordered" evidence="8">
    <location>
        <begin position="316"/>
        <end position="338"/>
    </location>
</feature>
<keyword evidence="5" id="KW-0804">Transcription</keyword>
<dbReference type="PANTHER" id="PTHR21654">
    <property type="entry name" value="FI21293P1"/>
    <property type="match status" value="1"/>
</dbReference>
<evidence type="ECO:0000313" key="11">
    <source>
        <dbReference type="EnsemblPlants" id="MELO3C011694.2.1"/>
    </source>
</evidence>
<accession>A0A9I9D216</accession>
<dbReference type="Gramene" id="MELO3C011694.2.1">
    <property type="protein sequence ID" value="MELO3C011694.2.1"/>
    <property type="gene ID" value="MELO3C011694.2"/>
</dbReference>
<feature type="compositionally biased region" description="Pro residues" evidence="8">
    <location>
        <begin position="431"/>
        <end position="441"/>
    </location>
</feature>
<dbReference type="FunFam" id="1.10.10.60:FF:000061">
    <property type="entry name" value="Trihelix transcription factor GT-2"/>
    <property type="match status" value="1"/>
</dbReference>
<dbReference type="GO" id="GO:0005634">
    <property type="term" value="C:nucleus"/>
    <property type="evidence" value="ECO:0007669"/>
    <property type="project" value="UniProtKB-SubCell"/>
</dbReference>
<feature type="region of interest" description="Disordered" evidence="8">
    <location>
        <begin position="77"/>
        <end position="118"/>
    </location>
</feature>
<keyword evidence="9" id="KW-0812">Transmembrane</keyword>
<keyword evidence="7" id="KW-0175">Coiled coil</keyword>
<feature type="domain" description="Myb-like" evidence="10">
    <location>
        <begin position="117"/>
        <end position="175"/>
    </location>
</feature>
<evidence type="ECO:0000256" key="8">
    <source>
        <dbReference type="SAM" id="MobiDB-lite"/>
    </source>
</evidence>
<dbReference type="Gene3D" id="1.10.10.60">
    <property type="entry name" value="Homeodomain-like"/>
    <property type="match status" value="2"/>
</dbReference>
<dbReference type="InterPro" id="IPR001005">
    <property type="entry name" value="SANT/Myb"/>
</dbReference>
<evidence type="ECO:0000256" key="1">
    <source>
        <dbReference type="ARBA" id="ARBA00004123"/>
    </source>
</evidence>
<dbReference type="InterPro" id="IPR044822">
    <property type="entry name" value="Myb_DNA-bind_4"/>
</dbReference>
<evidence type="ECO:0000256" key="4">
    <source>
        <dbReference type="ARBA" id="ARBA00023125"/>
    </source>
</evidence>
<evidence type="ECO:0000256" key="7">
    <source>
        <dbReference type="SAM" id="Coils"/>
    </source>
</evidence>
<keyword evidence="9" id="KW-1133">Transmembrane helix</keyword>
<dbReference type="PROSITE" id="PS50090">
    <property type="entry name" value="MYB_LIKE"/>
    <property type="match status" value="2"/>
</dbReference>
<organism evidence="11">
    <name type="scientific">Cucumis melo</name>
    <name type="common">Muskmelon</name>
    <dbReference type="NCBI Taxonomy" id="3656"/>
    <lineage>
        <taxon>Eukaryota</taxon>
        <taxon>Viridiplantae</taxon>
        <taxon>Streptophyta</taxon>
        <taxon>Embryophyta</taxon>
        <taxon>Tracheophyta</taxon>
        <taxon>Spermatophyta</taxon>
        <taxon>Magnoliopsida</taxon>
        <taxon>eudicotyledons</taxon>
        <taxon>Gunneridae</taxon>
        <taxon>Pentapetalae</taxon>
        <taxon>rosids</taxon>
        <taxon>fabids</taxon>
        <taxon>Cucurbitales</taxon>
        <taxon>Cucurbitaceae</taxon>
        <taxon>Benincaseae</taxon>
        <taxon>Cucumis</taxon>
    </lineage>
</organism>
<feature type="compositionally biased region" description="Low complexity" evidence="8">
    <location>
        <begin position="421"/>
        <end position="430"/>
    </location>
</feature>
<dbReference type="AlphaFoldDB" id="A0A9I9D216"/>
<keyword evidence="6" id="KW-0539">Nucleus</keyword>
<feature type="compositionally biased region" description="Pro residues" evidence="8">
    <location>
        <begin position="218"/>
        <end position="229"/>
    </location>
</feature>
<feature type="compositionally biased region" description="Low complexity" evidence="8">
    <location>
        <begin position="316"/>
        <end position="329"/>
    </location>
</feature>
<dbReference type="EnsemblPlants" id="MELO3C011694.2.1">
    <property type="protein sequence ID" value="MELO3C011694.2.1"/>
    <property type="gene ID" value="MELO3C011694.2"/>
</dbReference>
<feature type="domain" description="Myb-like" evidence="10">
    <location>
        <begin position="512"/>
        <end position="576"/>
    </location>
</feature>
<dbReference type="Pfam" id="PF13837">
    <property type="entry name" value="Myb_DNA-bind_4"/>
    <property type="match status" value="2"/>
</dbReference>
<dbReference type="CDD" id="cd12203">
    <property type="entry name" value="GT1"/>
    <property type="match status" value="2"/>
</dbReference>
<dbReference type="PANTHER" id="PTHR21654:SF59">
    <property type="entry name" value="TRIHELIX TRANSCRIPTION FACTOR DF1"/>
    <property type="match status" value="1"/>
</dbReference>